<dbReference type="AlphaFoldDB" id="T1FCD7"/>
<evidence type="ECO:0000313" key="1">
    <source>
        <dbReference type="EMBL" id="ESN97798.1"/>
    </source>
</evidence>
<dbReference type="EMBL" id="KB097304">
    <property type="protein sequence ID" value="ESN97798.1"/>
    <property type="molecule type" value="Genomic_DNA"/>
</dbReference>
<dbReference type="EnsemblMetazoa" id="HelroT177863">
    <property type="protein sequence ID" value="HelroP177863"/>
    <property type="gene ID" value="HelroG177863"/>
</dbReference>
<dbReference type="HOGENOM" id="CLU_1908972_0_0_1"/>
<proteinExistence type="predicted"/>
<dbReference type="OrthoDB" id="3039367at2759"/>
<protein>
    <submittedName>
        <fullName evidence="1 2">Uncharacterized protein</fullName>
    </submittedName>
</protein>
<dbReference type="KEGG" id="hro:HELRODRAFT_177863"/>
<dbReference type="CTD" id="20206486"/>
<dbReference type="InParanoid" id="T1FCD7"/>
<reference evidence="2" key="3">
    <citation type="submission" date="2015-06" db="UniProtKB">
        <authorList>
            <consortium name="EnsemblMetazoa"/>
        </authorList>
    </citation>
    <scope>IDENTIFICATION</scope>
</reference>
<sequence length="133" mass="15765">MVVKKYFYNILHDPFHNKFRLPNWVPTLQQPTIPCNHDPPTYPEIATVIRKCKLRAYPCPLDQISIIVFKKCPMLRTILHQLIVECWRGQISDHYDLHFENAEIMHAGFFKCRVEDTDGVEKWTTMHKLIVVC</sequence>
<reference evidence="3" key="1">
    <citation type="submission" date="2012-12" db="EMBL/GenBank/DDBJ databases">
        <authorList>
            <person name="Hellsten U."/>
            <person name="Grimwood J."/>
            <person name="Chapman J.A."/>
            <person name="Shapiro H."/>
            <person name="Aerts A."/>
            <person name="Otillar R.P."/>
            <person name="Terry A.Y."/>
            <person name="Boore J.L."/>
            <person name="Simakov O."/>
            <person name="Marletaz F."/>
            <person name="Cho S.-J."/>
            <person name="Edsinger-Gonzales E."/>
            <person name="Havlak P."/>
            <person name="Kuo D.-H."/>
            <person name="Larsson T."/>
            <person name="Lv J."/>
            <person name="Arendt D."/>
            <person name="Savage R."/>
            <person name="Osoegawa K."/>
            <person name="de Jong P."/>
            <person name="Lindberg D.R."/>
            <person name="Seaver E.C."/>
            <person name="Weisblat D.A."/>
            <person name="Putnam N.H."/>
            <person name="Grigoriev I.V."/>
            <person name="Rokhsar D.S."/>
        </authorList>
    </citation>
    <scope>NUCLEOTIDE SEQUENCE</scope>
</reference>
<evidence type="ECO:0000313" key="3">
    <source>
        <dbReference type="Proteomes" id="UP000015101"/>
    </source>
</evidence>
<gene>
    <name evidence="2" type="primary">20206486</name>
    <name evidence="1" type="ORF">HELRODRAFT_177863</name>
</gene>
<organism evidence="2 3">
    <name type="scientific">Helobdella robusta</name>
    <name type="common">Californian leech</name>
    <dbReference type="NCBI Taxonomy" id="6412"/>
    <lineage>
        <taxon>Eukaryota</taxon>
        <taxon>Metazoa</taxon>
        <taxon>Spiralia</taxon>
        <taxon>Lophotrochozoa</taxon>
        <taxon>Annelida</taxon>
        <taxon>Clitellata</taxon>
        <taxon>Hirudinea</taxon>
        <taxon>Rhynchobdellida</taxon>
        <taxon>Glossiphoniidae</taxon>
        <taxon>Helobdella</taxon>
    </lineage>
</organism>
<name>T1FCD7_HELRO</name>
<keyword evidence="3" id="KW-1185">Reference proteome</keyword>
<dbReference type="GeneID" id="20206486"/>
<dbReference type="EMBL" id="AMQM01006210">
    <property type="status" value="NOT_ANNOTATED_CDS"/>
    <property type="molecule type" value="Genomic_DNA"/>
</dbReference>
<accession>T1FCD7</accession>
<dbReference type="RefSeq" id="XP_009024247.1">
    <property type="nucleotide sequence ID" value="XM_009025999.1"/>
</dbReference>
<reference evidence="1 3" key="2">
    <citation type="journal article" date="2013" name="Nature">
        <title>Insights into bilaterian evolution from three spiralian genomes.</title>
        <authorList>
            <person name="Simakov O."/>
            <person name="Marletaz F."/>
            <person name="Cho S.J."/>
            <person name="Edsinger-Gonzales E."/>
            <person name="Havlak P."/>
            <person name="Hellsten U."/>
            <person name="Kuo D.H."/>
            <person name="Larsson T."/>
            <person name="Lv J."/>
            <person name="Arendt D."/>
            <person name="Savage R."/>
            <person name="Osoegawa K."/>
            <person name="de Jong P."/>
            <person name="Grimwood J."/>
            <person name="Chapman J.A."/>
            <person name="Shapiro H."/>
            <person name="Aerts A."/>
            <person name="Otillar R.P."/>
            <person name="Terry A.Y."/>
            <person name="Boore J.L."/>
            <person name="Grigoriev I.V."/>
            <person name="Lindberg D.R."/>
            <person name="Seaver E.C."/>
            <person name="Weisblat D.A."/>
            <person name="Putnam N.H."/>
            <person name="Rokhsar D.S."/>
        </authorList>
    </citation>
    <scope>NUCLEOTIDE SEQUENCE</scope>
</reference>
<dbReference type="Proteomes" id="UP000015101">
    <property type="component" value="Unassembled WGS sequence"/>
</dbReference>
<evidence type="ECO:0000313" key="2">
    <source>
        <dbReference type="EnsemblMetazoa" id="HelroP177863"/>
    </source>
</evidence>